<proteinExistence type="predicted"/>
<dbReference type="EMBL" id="CAJNNW010027987">
    <property type="protein sequence ID" value="CAE8694129.1"/>
    <property type="molecule type" value="Genomic_DNA"/>
</dbReference>
<dbReference type="AlphaFoldDB" id="A0A813K920"/>
<dbReference type="Proteomes" id="UP000626109">
    <property type="component" value="Unassembled WGS sequence"/>
</dbReference>
<comment type="caution">
    <text evidence="1">The sequence shown here is derived from an EMBL/GenBank/DDBJ whole genome shotgun (WGS) entry which is preliminary data.</text>
</comment>
<accession>A0A813K920</accession>
<evidence type="ECO:0000313" key="1">
    <source>
        <dbReference type="EMBL" id="CAE8694129.1"/>
    </source>
</evidence>
<protein>
    <submittedName>
        <fullName evidence="1">Uncharacterized protein</fullName>
    </submittedName>
</protein>
<name>A0A813K920_POLGL</name>
<reference evidence="1" key="1">
    <citation type="submission" date="2021-02" db="EMBL/GenBank/DDBJ databases">
        <authorList>
            <person name="Dougan E. K."/>
            <person name="Rhodes N."/>
            <person name="Thang M."/>
            <person name="Chan C."/>
        </authorList>
    </citation>
    <scope>NUCLEOTIDE SEQUENCE</scope>
</reference>
<evidence type="ECO:0000313" key="2">
    <source>
        <dbReference type="Proteomes" id="UP000626109"/>
    </source>
</evidence>
<gene>
    <name evidence="1" type="ORF">PGLA2088_LOCUS28696</name>
</gene>
<sequence>MAFRFGTAKASEDDESFAKPALHPSLATSQGRLKWCLYIAGACACVVLIAKLQCPVMAKLTVVVTKRHGRSAMARAVWTLARPAGLPPFNMAVLSGAAGQGVTTEFVSHDVRKWGSFEFKHPEDNCCRGCAHACGANPSYVVRK</sequence>
<organism evidence="1 2">
    <name type="scientific">Polarella glacialis</name>
    <name type="common">Dinoflagellate</name>
    <dbReference type="NCBI Taxonomy" id="89957"/>
    <lineage>
        <taxon>Eukaryota</taxon>
        <taxon>Sar</taxon>
        <taxon>Alveolata</taxon>
        <taxon>Dinophyceae</taxon>
        <taxon>Suessiales</taxon>
        <taxon>Suessiaceae</taxon>
        <taxon>Polarella</taxon>
    </lineage>
</organism>